<keyword evidence="1" id="KW-0472">Membrane</keyword>
<evidence type="ECO:0000313" key="2">
    <source>
        <dbReference type="EMBL" id="XBS19049.1"/>
    </source>
</evidence>
<organism evidence="2 3">
    <name type="scientific">Methylomarinum roseum</name>
    <dbReference type="NCBI Taxonomy" id="3067653"/>
    <lineage>
        <taxon>Bacteria</taxon>
        <taxon>Pseudomonadati</taxon>
        <taxon>Pseudomonadota</taxon>
        <taxon>Gammaproteobacteria</taxon>
        <taxon>Methylococcales</taxon>
        <taxon>Methylococcaceae</taxon>
        <taxon>Methylomarinum</taxon>
    </lineage>
</organism>
<evidence type="ECO:0000313" key="3">
    <source>
        <dbReference type="Proteomes" id="UP001225378"/>
    </source>
</evidence>
<gene>
    <name evidence="2" type="ORF">Q9L42_011775</name>
</gene>
<accession>A0AAU7NQ09</accession>
<dbReference type="EMBL" id="CP157743">
    <property type="protein sequence ID" value="XBS19049.1"/>
    <property type="molecule type" value="Genomic_DNA"/>
</dbReference>
<name>A0AAU7NQ09_9GAMM</name>
<proteinExistence type="predicted"/>
<feature type="transmembrane region" description="Helical" evidence="1">
    <location>
        <begin position="6"/>
        <end position="23"/>
    </location>
</feature>
<dbReference type="RefSeq" id="WP_305908209.1">
    <property type="nucleotide sequence ID" value="NZ_CP157743.1"/>
</dbReference>
<keyword evidence="1" id="KW-0812">Transmembrane</keyword>
<reference evidence="2 3" key="1">
    <citation type="journal article" date="2024" name="Microbiology">
        <title>Methylomarinum rosea sp. nov., a novel halophilic methanotrophic bacterium from the hypersaline Lake Elton.</title>
        <authorList>
            <person name="Suleimanov R.Z."/>
            <person name="Oshkin I.Y."/>
            <person name="Danilova O.V."/>
            <person name="Suzina N.E."/>
            <person name="Dedysh S.N."/>
        </authorList>
    </citation>
    <scope>NUCLEOTIDE SEQUENCE [LARGE SCALE GENOMIC DNA]</scope>
    <source>
        <strain evidence="2 3">Ch1-1</strain>
    </source>
</reference>
<evidence type="ECO:0000256" key="1">
    <source>
        <dbReference type="SAM" id="Phobius"/>
    </source>
</evidence>
<dbReference type="AlphaFoldDB" id="A0AAU7NQ09"/>
<keyword evidence="3" id="KW-1185">Reference proteome</keyword>
<dbReference type="KEGG" id="mech:Q9L42_011775"/>
<keyword evidence="1" id="KW-1133">Transmembrane helix</keyword>
<feature type="transmembrane region" description="Helical" evidence="1">
    <location>
        <begin position="28"/>
        <end position="45"/>
    </location>
</feature>
<sequence length="46" mass="5082">MSEETVLYIFLGMWALFTVIGFSKKFSAIISIGGGFIVSMLLYATK</sequence>
<dbReference type="Proteomes" id="UP001225378">
    <property type="component" value="Chromosome"/>
</dbReference>
<protein>
    <submittedName>
        <fullName evidence="2">Uncharacterized protein</fullName>
    </submittedName>
</protein>